<reference evidence="1" key="1">
    <citation type="submission" date="2019-08" db="EMBL/GenBank/DDBJ databases">
        <authorList>
            <person name="Kucharzyk K."/>
            <person name="Murdoch R.W."/>
            <person name="Higgins S."/>
            <person name="Loffler F."/>
        </authorList>
    </citation>
    <scope>NUCLEOTIDE SEQUENCE</scope>
</reference>
<sequence length="134" mass="14800">MGLAKVACIDIIPDAGPVGGGIIISENGYLFSAAQRHLQHDGDQMGFVIMGLADVHLIIGARHVEITKAYVFNPISTVSPVQQFFNGKLGVSVRVGRYGSCLLPDGNFLRFAVNRGRRRKDHIFYIIFPHFFQN</sequence>
<dbReference type="EMBL" id="VSSQ01063606">
    <property type="protein sequence ID" value="MPN16619.1"/>
    <property type="molecule type" value="Genomic_DNA"/>
</dbReference>
<name>A0A645FT44_9ZZZZ</name>
<protein>
    <submittedName>
        <fullName evidence="1">Uncharacterized protein</fullName>
    </submittedName>
</protein>
<dbReference type="AlphaFoldDB" id="A0A645FT44"/>
<organism evidence="1">
    <name type="scientific">bioreactor metagenome</name>
    <dbReference type="NCBI Taxonomy" id="1076179"/>
    <lineage>
        <taxon>unclassified sequences</taxon>
        <taxon>metagenomes</taxon>
        <taxon>ecological metagenomes</taxon>
    </lineage>
</organism>
<accession>A0A645FT44</accession>
<comment type="caution">
    <text evidence="1">The sequence shown here is derived from an EMBL/GenBank/DDBJ whole genome shotgun (WGS) entry which is preliminary data.</text>
</comment>
<evidence type="ECO:0000313" key="1">
    <source>
        <dbReference type="EMBL" id="MPN16619.1"/>
    </source>
</evidence>
<proteinExistence type="predicted"/>
<gene>
    <name evidence="1" type="ORF">SDC9_163964</name>
</gene>